<organism evidence="1 2">
    <name type="scientific">Nocardioides agri</name>
    <dbReference type="NCBI Taxonomy" id="2682843"/>
    <lineage>
        <taxon>Bacteria</taxon>
        <taxon>Bacillati</taxon>
        <taxon>Actinomycetota</taxon>
        <taxon>Actinomycetes</taxon>
        <taxon>Propionibacteriales</taxon>
        <taxon>Nocardioidaceae</taxon>
        <taxon>Nocardioides</taxon>
    </lineage>
</organism>
<protein>
    <submittedName>
        <fullName evidence="1">DUF541 domain-containing protein</fullName>
    </submittedName>
</protein>
<dbReference type="EMBL" id="WSEK01000004">
    <property type="protein sequence ID" value="MVQ51051.1"/>
    <property type="molecule type" value="Genomic_DNA"/>
</dbReference>
<dbReference type="AlphaFoldDB" id="A0A6L6XUG5"/>
<name>A0A6L6XUG5_9ACTN</name>
<proteinExistence type="predicted"/>
<keyword evidence="2" id="KW-1185">Reference proteome</keyword>
<gene>
    <name evidence="1" type="ORF">GON03_17850</name>
</gene>
<dbReference type="Gene3D" id="3.30.70.2970">
    <property type="entry name" value="Protein of unknown function (DUF541), domain 2"/>
    <property type="match status" value="1"/>
</dbReference>
<reference evidence="1 2" key="1">
    <citation type="submission" date="2019-12" db="EMBL/GenBank/DDBJ databases">
        <authorList>
            <person name="Huq M.A."/>
        </authorList>
    </citation>
    <scope>NUCLEOTIDE SEQUENCE [LARGE SCALE GENOMIC DNA]</scope>
    <source>
        <strain evidence="1 2">MAH-18</strain>
    </source>
</reference>
<sequence length="222" mass="23367">MPETVITVQGSYDAFHPAERATVTVAVGFEGPDQAPVVARTTQGTAALVAGIVDRHDPERGPVTWWASDRIRVWSQRPFNDKGDQRPLVHHALTSTRAKFRDFEELARWVERAATYPGVRVDGIEWALTEATQAAAVGDVRARAVEEARTKAAAYAAALGLTELRCVALADPGMLGDQVHGGGGAGPVAYARAGGGEAAGGLVLTPEDIAVSATVDARFLAS</sequence>
<dbReference type="Pfam" id="PF04402">
    <property type="entry name" value="SIMPL"/>
    <property type="match status" value="1"/>
</dbReference>
<dbReference type="Proteomes" id="UP000473525">
    <property type="component" value="Unassembled WGS sequence"/>
</dbReference>
<evidence type="ECO:0000313" key="1">
    <source>
        <dbReference type="EMBL" id="MVQ51051.1"/>
    </source>
</evidence>
<evidence type="ECO:0000313" key="2">
    <source>
        <dbReference type="Proteomes" id="UP000473525"/>
    </source>
</evidence>
<comment type="caution">
    <text evidence="1">The sequence shown here is derived from an EMBL/GenBank/DDBJ whole genome shotgun (WGS) entry which is preliminary data.</text>
</comment>
<dbReference type="InterPro" id="IPR007497">
    <property type="entry name" value="SIMPL/DUF541"/>
</dbReference>
<dbReference type="RefSeq" id="WP_157344280.1">
    <property type="nucleotide sequence ID" value="NZ_WSEK01000004.1"/>
</dbReference>
<accession>A0A6L6XUG5</accession>
<dbReference type="Gene3D" id="3.30.110.170">
    <property type="entry name" value="Protein of unknown function (DUF541), domain 1"/>
    <property type="match status" value="1"/>
</dbReference>